<keyword evidence="5" id="KW-1185">Reference proteome</keyword>
<dbReference type="EMBL" id="JAGKQM010000018">
    <property type="protein sequence ID" value="KAH0863280.1"/>
    <property type="molecule type" value="Genomic_DNA"/>
</dbReference>
<protein>
    <recommendedName>
        <fullName evidence="3">Leucine-rich repeat-containing N-terminal plant-type domain-containing protein</fullName>
    </recommendedName>
</protein>
<comment type="caution">
    <text evidence="4">The sequence shown here is derived from an EMBL/GenBank/DDBJ whole genome shotgun (WGS) entry which is preliminary data.</text>
</comment>
<gene>
    <name evidence="4" type="ORF">HID58_080491</name>
</gene>
<dbReference type="PANTHER" id="PTHR48004">
    <property type="entry name" value="OS01G0149700 PROTEIN"/>
    <property type="match status" value="1"/>
</dbReference>
<evidence type="ECO:0000313" key="5">
    <source>
        <dbReference type="Proteomes" id="UP000824890"/>
    </source>
</evidence>
<feature type="domain" description="Leucine-rich repeat-containing N-terminal plant-type" evidence="3">
    <location>
        <begin position="7"/>
        <end position="49"/>
    </location>
</feature>
<dbReference type="PANTHER" id="PTHR48004:SF58">
    <property type="entry name" value="OS01G0162200 PROTEIN"/>
    <property type="match status" value="1"/>
</dbReference>
<dbReference type="PRINTS" id="PR00019">
    <property type="entry name" value="LEURICHRPT"/>
</dbReference>
<dbReference type="Pfam" id="PF13855">
    <property type="entry name" value="LRR_8"/>
    <property type="match status" value="1"/>
</dbReference>
<keyword evidence="2" id="KW-0677">Repeat</keyword>
<name>A0ABQ7Y856_BRANA</name>
<dbReference type="Proteomes" id="UP000824890">
    <property type="component" value="Unassembled WGS sequence"/>
</dbReference>
<accession>A0ABQ7Y856</accession>
<dbReference type="PROSITE" id="PS51450">
    <property type="entry name" value="LRR"/>
    <property type="match status" value="1"/>
</dbReference>
<evidence type="ECO:0000256" key="1">
    <source>
        <dbReference type="ARBA" id="ARBA00022614"/>
    </source>
</evidence>
<keyword evidence="1" id="KW-0433">Leucine-rich repeat</keyword>
<dbReference type="Pfam" id="PF08263">
    <property type="entry name" value="LRRNT_2"/>
    <property type="match status" value="1"/>
</dbReference>
<evidence type="ECO:0000259" key="3">
    <source>
        <dbReference type="Pfam" id="PF08263"/>
    </source>
</evidence>
<feature type="non-terminal residue" evidence="4">
    <location>
        <position position="755"/>
    </location>
</feature>
<dbReference type="Pfam" id="PF00560">
    <property type="entry name" value="LRR_1"/>
    <property type="match status" value="3"/>
</dbReference>
<reference evidence="4 5" key="1">
    <citation type="submission" date="2021-05" db="EMBL/GenBank/DDBJ databases">
        <title>Genome Assembly of Synthetic Allotetraploid Brassica napus Reveals Homoeologous Exchanges between Subgenomes.</title>
        <authorList>
            <person name="Davis J.T."/>
        </authorList>
    </citation>
    <scope>NUCLEOTIDE SEQUENCE [LARGE SCALE GENOMIC DNA]</scope>
    <source>
        <strain evidence="5">cv. Da-Ae</strain>
        <tissue evidence="4">Seedling</tissue>
    </source>
</reference>
<sequence length="755" mass="85625">MLHYCRHDQRDALLEFKHEFSVNKSNSILSLSSWNKSSDCCSWEGVKCDAKSGEVVSLFLDFIPLNNSLKPDSGLSKLQHLRYLTLRDCNPSSLGNLSHLAKLHLPKNYLVGEIPVSFGNLNQLRDLSLADNQFSGNIPFSFANFTKLSHLVISNNHFTGEFPLVLLNLTTSLSDLAISDNLFKSTLPPDMSHFHNLENFDVGGNLFFGSFPTSLFMNPLLGIVSLRKNQFKGPIEFWNTSSFSKLHILFLQQNKFNGHIPKSISSFSNLKNLDLHDNNFTGSVPKLANLMYLDLSYNKFVRRHVGLDALSASFDLSDLTQIQSMDLNSNYIFVNGTHLVSVDISGNQLEGKFPPSLINCISLEFLNVKSNRIKDTNGFTNNIPQSLANLTNLEALDLSRNKLSEMLRCISFSWFYWFYTLLAASHVLHYCRHDQRDALREFPINGSNSNPFLMTAVFGKVSRGMLNLARIFHFTLVSSPLYNSLKPNSGLFKLQHLRSLTLIRWRNSYNQFTGESSLVLLNLTTDISNNLFKSTLPADMSRFHNLFNGPIKFRNTSSSSNLQNLFPKSISKFTKSVWNSFSKFICQCCYYNLELVDISGNQLEGKLPQSLTNCNSLKFVNQQNHRQVPSWLSSLPSLQVMILRSNEFYGPLKIICISHNHFTGALPPFYFSNWRAMTNLTEEVGGYMEDGYSYIKSMEMALDLSQNQLSGLIPRSTQFQRQNCSSFMDNPKPYCLEDICGKTHVLNPTPQESED</sequence>
<evidence type="ECO:0000256" key="2">
    <source>
        <dbReference type="ARBA" id="ARBA00022737"/>
    </source>
</evidence>
<dbReference type="InterPro" id="IPR052941">
    <property type="entry name" value="StomDev_PlantInt_Reg"/>
</dbReference>
<dbReference type="InterPro" id="IPR001611">
    <property type="entry name" value="Leu-rich_rpt"/>
</dbReference>
<organism evidence="4 5">
    <name type="scientific">Brassica napus</name>
    <name type="common">Rape</name>
    <dbReference type="NCBI Taxonomy" id="3708"/>
    <lineage>
        <taxon>Eukaryota</taxon>
        <taxon>Viridiplantae</taxon>
        <taxon>Streptophyta</taxon>
        <taxon>Embryophyta</taxon>
        <taxon>Tracheophyta</taxon>
        <taxon>Spermatophyta</taxon>
        <taxon>Magnoliopsida</taxon>
        <taxon>eudicotyledons</taxon>
        <taxon>Gunneridae</taxon>
        <taxon>Pentapetalae</taxon>
        <taxon>rosids</taxon>
        <taxon>malvids</taxon>
        <taxon>Brassicales</taxon>
        <taxon>Brassicaceae</taxon>
        <taxon>Brassiceae</taxon>
        <taxon>Brassica</taxon>
    </lineage>
</organism>
<proteinExistence type="predicted"/>
<dbReference type="SUPFAM" id="SSF52058">
    <property type="entry name" value="L domain-like"/>
    <property type="match status" value="3"/>
</dbReference>
<dbReference type="Gene3D" id="3.80.10.10">
    <property type="entry name" value="Ribonuclease Inhibitor"/>
    <property type="match status" value="4"/>
</dbReference>
<dbReference type="InterPro" id="IPR032675">
    <property type="entry name" value="LRR_dom_sf"/>
</dbReference>
<evidence type="ECO:0000313" key="4">
    <source>
        <dbReference type="EMBL" id="KAH0863280.1"/>
    </source>
</evidence>
<dbReference type="InterPro" id="IPR013210">
    <property type="entry name" value="LRR_N_plant-typ"/>
</dbReference>